<dbReference type="Gene3D" id="2.70.70.10">
    <property type="entry name" value="Glucose Permease (Domain IIA)"/>
    <property type="match status" value="1"/>
</dbReference>
<dbReference type="SUPFAM" id="SSF51261">
    <property type="entry name" value="Duplicated hybrid motif"/>
    <property type="match status" value="1"/>
</dbReference>
<accession>A0ABT0DYV0</accession>
<evidence type="ECO:0000313" key="2">
    <source>
        <dbReference type="EMBL" id="MCK0532265.1"/>
    </source>
</evidence>
<dbReference type="InterPro" id="IPR011055">
    <property type="entry name" value="Dup_hybrid_motif"/>
</dbReference>
<dbReference type="InterPro" id="IPR016047">
    <property type="entry name" value="M23ase_b-sheet_dom"/>
</dbReference>
<gene>
    <name evidence="2" type="ORF">MU848_11805</name>
</gene>
<dbReference type="EMBL" id="JALKHS010000008">
    <property type="protein sequence ID" value="MCK0532265.1"/>
    <property type="molecule type" value="Genomic_DNA"/>
</dbReference>
<feature type="domain" description="M23ase beta-sheet core" evidence="1">
    <location>
        <begin position="163"/>
        <end position="259"/>
    </location>
</feature>
<comment type="caution">
    <text evidence="2">The sequence shown here is derived from an EMBL/GenBank/DDBJ whole genome shotgun (WGS) entry which is preliminary data.</text>
</comment>
<dbReference type="PANTHER" id="PTHR21666">
    <property type="entry name" value="PEPTIDASE-RELATED"/>
    <property type="match status" value="1"/>
</dbReference>
<sequence length="267" mass="28640">MIGSVGAAKDPTSNSITGIILDGEAQQGGVLIGTAPAATAELRLDDQPVRFDRDGRFLIAFDRDAKPQARLTARLADGHMLSQIINVAPRAWRIERVNTALRPVRDNKAYLALRRPELARIAAARSVDTGATGWRQRFLWPRVGRISGLFGSQRVYQGVPGAYHGGIDVAALTGDTVLAPADGVVVLAADRPLTLEGNLLMIDHGHGLSSAFLHLSRIDVKLGQSIRQGQRIGAVGATGRATGPHLHWGMRWNEARIDPLLLAGPMP</sequence>
<dbReference type="Proteomes" id="UP001203512">
    <property type="component" value="Unassembled WGS sequence"/>
</dbReference>
<reference evidence="2 3" key="1">
    <citation type="submission" date="2022-04" db="EMBL/GenBank/DDBJ databases">
        <authorList>
            <person name="Huq M.A."/>
        </authorList>
    </citation>
    <scope>NUCLEOTIDE SEQUENCE [LARGE SCALE GENOMIC DNA]</scope>
    <source>
        <strain evidence="2 3">MAH-33</strain>
    </source>
</reference>
<name>A0ABT0DYV0_9SPHN</name>
<dbReference type="CDD" id="cd12797">
    <property type="entry name" value="M23_peptidase"/>
    <property type="match status" value="1"/>
</dbReference>
<evidence type="ECO:0000259" key="1">
    <source>
        <dbReference type="Pfam" id="PF01551"/>
    </source>
</evidence>
<dbReference type="PANTHER" id="PTHR21666:SF285">
    <property type="entry name" value="M23 FAMILY METALLOPEPTIDASE"/>
    <property type="match status" value="1"/>
</dbReference>
<keyword evidence="3" id="KW-1185">Reference proteome</keyword>
<protein>
    <submittedName>
        <fullName evidence="2">M23 family metallopeptidase</fullName>
    </submittedName>
</protein>
<proteinExistence type="predicted"/>
<dbReference type="InterPro" id="IPR050570">
    <property type="entry name" value="Cell_wall_metabolism_enzyme"/>
</dbReference>
<evidence type="ECO:0000313" key="3">
    <source>
        <dbReference type="Proteomes" id="UP001203512"/>
    </source>
</evidence>
<dbReference type="Pfam" id="PF01551">
    <property type="entry name" value="Peptidase_M23"/>
    <property type="match status" value="1"/>
</dbReference>
<organism evidence="2 3">
    <name type="scientific">Sphingobium agri</name>
    <dbReference type="NCBI Taxonomy" id="2933566"/>
    <lineage>
        <taxon>Bacteria</taxon>
        <taxon>Pseudomonadati</taxon>
        <taxon>Pseudomonadota</taxon>
        <taxon>Alphaproteobacteria</taxon>
        <taxon>Sphingomonadales</taxon>
        <taxon>Sphingomonadaceae</taxon>
        <taxon>Sphingobium</taxon>
    </lineage>
</organism>